<feature type="compositionally biased region" description="Polar residues" evidence="1">
    <location>
        <begin position="112"/>
        <end position="122"/>
    </location>
</feature>
<proteinExistence type="predicted"/>
<dbReference type="Proteomes" id="UP000594454">
    <property type="component" value="Chromosome 2"/>
</dbReference>
<dbReference type="PANTHER" id="PTHR23302">
    <property type="entry name" value="TRANSMEMBRANE CHANNEL-RELATED"/>
    <property type="match status" value="1"/>
</dbReference>
<dbReference type="InterPro" id="IPR038900">
    <property type="entry name" value="TMC"/>
</dbReference>
<dbReference type="GO" id="GO:0008381">
    <property type="term" value="F:mechanosensitive monoatomic ion channel activity"/>
    <property type="evidence" value="ECO:0007669"/>
    <property type="project" value="TreeGrafter"/>
</dbReference>
<feature type="compositionally biased region" description="Polar residues" evidence="1">
    <location>
        <begin position="51"/>
        <end position="62"/>
    </location>
</feature>
<evidence type="ECO:0000313" key="2">
    <source>
        <dbReference type="EMBL" id="CAD7082202.1"/>
    </source>
</evidence>
<feature type="region of interest" description="Disordered" evidence="1">
    <location>
        <begin position="112"/>
        <end position="200"/>
    </location>
</feature>
<feature type="compositionally biased region" description="Basic residues" evidence="1">
    <location>
        <begin position="145"/>
        <end position="155"/>
    </location>
</feature>
<dbReference type="GO" id="GO:0005886">
    <property type="term" value="C:plasma membrane"/>
    <property type="evidence" value="ECO:0007669"/>
    <property type="project" value="InterPro"/>
</dbReference>
<evidence type="ECO:0000313" key="3">
    <source>
        <dbReference type="Proteomes" id="UP000594454"/>
    </source>
</evidence>
<feature type="compositionally biased region" description="Polar residues" evidence="1">
    <location>
        <begin position="179"/>
        <end position="188"/>
    </location>
</feature>
<dbReference type="OrthoDB" id="5831905at2759"/>
<feature type="region of interest" description="Disordered" evidence="1">
    <location>
        <begin position="1"/>
        <end position="62"/>
    </location>
</feature>
<dbReference type="PANTHER" id="PTHR23302:SF40">
    <property type="entry name" value="TRANSMEMBRANE CHANNEL-LIKE PROTEIN"/>
    <property type="match status" value="1"/>
</dbReference>
<sequence>MWDQSQSVSNKRRVKPGILRLDISKPRRSSGGSVEFKVQPELLGDVVPSASPGSTGATSPPQLSVTWASVCDGEELDPKIDSNKTRMSQMHSQLKASLDIVKKYQSFEETINEGNSGINTPNEEGHISEEDDYSASVSAIMQRRASIRGNRKKSFRSSTRNSSPMDALTSAAADRRRSSVFTTSSGDTAASVEEGPQDSTQEQIIENIRLHKEVLQSVKYQPWSMRRKLRLVRQAKAYVAKHQGVLQERFAMSRSTKDLWARFKIMMTAVS</sequence>
<gene>
    <name evidence="2" type="ORF">HERILL_LOCUS5255</name>
</gene>
<reference evidence="2 3" key="1">
    <citation type="submission" date="2020-11" db="EMBL/GenBank/DDBJ databases">
        <authorList>
            <person name="Wallbank WR R."/>
            <person name="Pardo Diaz C."/>
            <person name="Kozak K."/>
            <person name="Martin S."/>
            <person name="Jiggins C."/>
            <person name="Moest M."/>
            <person name="Warren A I."/>
            <person name="Generalovic N T."/>
            <person name="Byers J.R.P. K."/>
            <person name="Montejo-Kovacevich G."/>
            <person name="Yen C E."/>
        </authorList>
    </citation>
    <scope>NUCLEOTIDE SEQUENCE [LARGE SCALE GENOMIC DNA]</scope>
</reference>
<dbReference type="InParanoid" id="A0A7R8UJV6"/>
<protein>
    <submittedName>
        <fullName evidence="2">Uncharacterized protein</fullName>
    </submittedName>
</protein>
<name>A0A7R8UJV6_HERIL</name>
<accession>A0A7R8UJV6</accession>
<dbReference type="EMBL" id="LR899010">
    <property type="protein sequence ID" value="CAD7082202.1"/>
    <property type="molecule type" value="Genomic_DNA"/>
</dbReference>
<keyword evidence="3" id="KW-1185">Reference proteome</keyword>
<dbReference type="AlphaFoldDB" id="A0A7R8UJV6"/>
<evidence type="ECO:0000256" key="1">
    <source>
        <dbReference type="SAM" id="MobiDB-lite"/>
    </source>
</evidence>
<organism evidence="2 3">
    <name type="scientific">Hermetia illucens</name>
    <name type="common">Black soldier fly</name>
    <dbReference type="NCBI Taxonomy" id="343691"/>
    <lineage>
        <taxon>Eukaryota</taxon>
        <taxon>Metazoa</taxon>
        <taxon>Ecdysozoa</taxon>
        <taxon>Arthropoda</taxon>
        <taxon>Hexapoda</taxon>
        <taxon>Insecta</taxon>
        <taxon>Pterygota</taxon>
        <taxon>Neoptera</taxon>
        <taxon>Endopterygota</taxon>
        <taxon>Diptera</taxon>
        <taxon>Brachycera</taxon>
        <taxon>Stratiomyomorpha</taxon>
        <taxon>Stratiomyidae</taxon>
        <taxon>Hermetiinae</taxon>
        <taxon>Hermetia</taxon>
    </lineage>
</organism>